<gene>
    <name evidence="1" type="ORF">BHAOGJBA_2908</name>
</gene>
<name>A0AAV4ZNF2_9HYPH</name>
<accession>A0AAV4ZNF2</accession>
<evidence type="ECO:0000313" key="1">
    <source>
        <dbReference type="EMBL" id="GJD89381.1"/>
    </source>
</evidence>
<reference evidence="1" key="1">
    <citation type="journal article" date="2016" name="Front. Microbiol.">
        <title>Genome Sequence of the Piezophilic, Mesophilic Sulfate-Reducing Bacterium Desulfovibrio indicus J2T.</title>
        <authorList>
            <person name="Cao J."/>
            <person name="Maignien L."/>
            <person name="Shao Z."/>
            <person name="Alain K."/>
            <person name="Jebbar M."/>
        </authorList>
    </citation>
    <scope>NUCLEOTIDE SEQUENCE</scope>
    <source>
        <strain evidence="1">DSM 16372</strain>
    </source>
</reference>
<dbReference type="Proteomes" id="UP001055247">
    <property type="component" value="Unassembled WGS sequence"/>
</dbReference>
<reference evidence="1" key="2">
    <citation type="submission" date="2021-08" db="EMBL/GenBank/DDBJ databases">
        <authorList>
            <person name="Tani A."/>
            <person name="Ola A."/>
            <person name="Ogura Y."/>
            <person name="Katsura K."/>
            <person name="Hayashi T."/>
        </authorList>
    </citation>
    <scope>NUCLEOTIDE SEQUENCE</scope>
    <source>
        <strain evidence="1">DSM 16372</strain>
    </source>
</reference>
<protein>
    <submittedName>
        <fullName evidence="1">Uncharacterized protein</fullName>
    </submittedName>
</protein>
<proteinExistence type="predicted"/>
<organism evidence="1 2">
    <name type="scientific">Methylobacterium hispanicum</name>
    <dbReference type="NCBI Taxonomy" id="270350"/>
    <lineage>
        <taxon>Bacteria</taxon>
        <taxon>Pseudomonadati</taxon>
        <taxon>Pseudomonadota</taxon>
        <taxon>Alphaproteobacteria</taxon>
        <taxon>Hyphomicrobiales</taxon>
        <taxon>Methylobacteriaceae</taxon>
        <taxon>Methylobacterium</taxon>
    </lineage>
</organism>
<dbReference type="AlphaFoldDB" id="A0AAV4ZNF2"/>
<evidence type="ECO:0000313" key="2">
    <source>
        <dbReference type="Proteomes" id="UP001055247"/>
    </source>
</evidence>
<dbReference type="RefSeq" id="WP_238230205.1">
    <property type="nucleotide sequence ID" value="NZ_BPQO01000011.1"/>
</dbReference>
<sequence length="132" mass="13492">MIVNPIDHAVLHAAMREIASGVVTLRPSLEGTADGSRLYGVRLADGDFARICLDADGAADFTVFDRNNRRFVVDLHVGAGGVVGSLGGKPFEGPLVCGGIDVVDLVAAIRDVVAAADGAVAFSYGGRVAQAA</sequence>
<keyword evidence="2" id="KW-1185">Reference proteome</keyword>
<dbReference type="EMBL" id="BPQO01000011">
    <property type="protein sequence ID" value="GJD89381.1"/>
    <property type="molecule type" value="Genomic_DNA"/>
</dbReference>
<comment type="caution">
    <text evidence="1">The sequence shown here is derived from an EMBL/GenBank/DDBJ whole genome shotgun (WGS) entry which is preliminary data.</text>
</comment>